<dbReference type="InterPro" id="IPR003423">
    <property type="entry name" value="OMP_efflux"/>
</dbReference>
<comment type="caution">
    <text evidence="3">The sequence shown here is derived from an EMBL/GenBank/DDBJ whole genome shotgun (WGS) entry which is preliminary data.</text>
</comment>
<dbReference type="NCBIfam" id="TIGR01845">
    <property type="entry name" value="outer_NodT"/>
    <property type="match status" value="1"/>
</dbReference>
<dbReference type="PANTHER" id="PTHR30203:SF25">
    <property type="entry name" value="OUTER MEMBRANE PROTEIN-RELATED"/>
    <property type="match status" value="1"/>
</dbReference>
<dbReference type="RefSeq" id="WP_160753613.1">
    <property type="nucleotide sequence ID" value="NZ_WTYA01000008.1"/>
</dbReference>
<dbReference type="PROSITE" id="PS51257">
    <property type="entry name" value="PROKAR_LIPOPROTEIN"/>
    <property type="match status" value="1"/>
</dbReference>
<evidence type="ECO:0000313" key="4">
    <source>
        <dbReference type="Proteomes" id="UP000439780"/>
    </source>
</evidence>
<keyword evidence="2" id="KW-1134">Transmembrane beta strand</keyword>
<dbReference type="Pfam" id="PF02321">
    <property type="entry name" value="OEP"/>
    <property type="match status" value="2"/>
</dbReference>
<comment type="similarity">
    <text evidence="1 2">Belongs to the outer membrane factor (OMF) (TC 1.B.17) family.</text>
</comment>
<keyword evidence="2" id="KW-0732">Signal</keyword>
<organism evidence="3 4">
    <name type="scientific">Qipengyuania algicida</name>
    <dbReference type="NCBI Taxonomy" id="1836209"/>
    <lineage>
        <taxon>Bacteria</taxon>
        <taxon>Pseudomonadati</taxon>
        <taxon>Pseudomonadota</taxon>
        <taxon>Alphaproteobacteria</taxon>
        <taxon>Sphingomonadales</taxon>
        <taxon>Erythrobacteraceae</taxon>
        <taxon>Qipengyuania</taxon>
    </lineage>
</organism>
<reference evidence="3 4" key="1">
    <citation type="submission" date="2019-12" db="EMBL/GenBank/DDBJ databases">
        <title>Genomic-based taxomic classification of the family Erythrobacteraceae.</title>
        <authorList>
            <person name="Xu L."/>
        </authorList>
    </citation>
    <scope>NUCLEOTIDE SEQUENCE [LARGE SCALE GENOMIC DNA]</scope>
    <source>
        <strain evidence="3 4">KEMB 9005-328</strain>
    </source>
</reference>
<feature type="chain" id="PRO_5033105493" evidence="2">
    <location>
        <begin position="24"/>
        <end position="469"/>
    </location>
</feature>
<gene>
    <name evidence="3" type="ORF">GRI58_10780</name>
</gene>
<keyword evidence="4" id="KW-1185">Reference proteome</keyword>
<dbReference type="Gene3D" id="1.20.1600.10">
    <property type="entry name" value="Outer membrane efflux proteins (OEP)"/>
    <property type="match status" value="1"/>
</dbReference>
<keyword evidence="2" id="KW-0472">Membrane</keyword>
<dbReference type="InterPro" id="IPR010131">
    <property type="entry name" value="MdtP/NodT-like"/>
</dbReference>
<feature type="signal peptide" evidence="2">
    <location>
        <begin position="1"/>
        <end position="23"/>
    </location>
</feature>
<keyword evidence="2" id="KW-0564">Palmitate</keyword>
<dbReference type="AlphaFoldDB" id="A0A845AKC2"/>
<evidence type="ECO:0000256" key="1">
    <source>
        <dbReference type="ARBA" id="ARBA00007613"/>
    </source>
</evidence>
<dbReference type="Gene3D" id="2.20.200.10">
    <property type="entry name" value="Outer membrane efflux proteins (OEP)"/>
    <property type="match status" value="1"/>
</dbReference>
<protein>
    <submittedName>
        <fullName evidence="3">Efflux transporter outer membrane subunit</fullName>
    </submittedName>
</protein>
<dbReference type="SUPFAM" id="SSF56954">
    <property type="entry name" value="Outer membrane efflux proteins (OEP)"/>
    <property type="match status" value="1"/>
</dbReference>
<evidence type="ECO:0000313" key="3">
    <source>
        <dbReference type="EMBL" id="MXP29305.1"/>
    </source>
</evidence>
<keyword evidence="2" id="KW-0812">Transmembrane</keyword>
<proteinExistence type="inferred from homology"/>
<dbReference type="GO" id="GO:0015562">
    <property type="term" value="F:efflux transmembrane transporter activity"/>
    <property type="evidence" value="ECO:0007669"/>
    <property type="project" value="InterPro"/>
</dbReference>
<accession>A0A845AKC2</accession>
<dbReference type="OrthoDB" id="9783100at2"/>
<dbReference type="PANTHER" id="PTHR30203">
    <property type="entry name" value="OUTER MEMBRANE CATION EFFLUX PROTEIN"/>
    <property type="match status" value="1"/>
</dbReference>
<keyword evidence="2" id="KW-0449">Lipoprotein</keyword>
<evidence type="ECO:0000256" key="2">
    <source>
        <dbReference type="RuleBase" id="RU362097"/>
    </source>
</evidence>
<name>A0A845AKC2_9SPHN</name>
<dbReference type="Proteomes" id="UP000439780">
    <property type="component" value="Unassembled WGS sequence"/>
</dbReference>
<dbReference type="EMBL" id="WTYA01000008">
    <property type="protein sequence ID" value="MXP29305.1"/>
    <property type="molecule type" value="Genomic_DNA"/>
</dbReference>
<dbReference type="GO" id="GO:0005886">
    <property type="term" value="C:plasma membrane"/>
    <property type="evidence" value="ECO:0007669"/>
    <property type="project" value="UniProtKB-SubCell"/>
</dbReference>
<sequence>MARHQATAALALVALLASCTTVGPDYQAPVAGEMASPAWNEPAPLGEVDLVWWRQFGDPLLTQLVEQTIADSPDVRIAEARLAEARANRDAIAGRQLPNVTTSGRASENVLSENGTLPVGSLPGLSREYSLFDLGFDASWEIDLWGRNRRSLEGANARADAALEAKRDVQLMLAGEIARAYFDLREAQARVQVARQQLASNQALARLTHLRFTAGEANRIEAQRADVASSNSAGALQQAEAHASSFAYQIASLMGVAPESIVPELRVLRAIPASPDTILVGIRTDLLQRRPDIRRAERNMAAASADIGVATADLFPRFSLFGSLGQQARSVGDLASPNSTRLAIGPSFSWPIFSGGQTRAQIAASDARYDAAVGAYEKAVNTSLSDSESAINRFARAREAANEARAALNSEQASFRLVQRRVSAGEDDHLALERARLSLCLASTAYDAASANEGRAAAALYKSLGGGWQ</sequence>
<comment type="subcellular location">
    <subcellularLocation>
        <location evidence="2">Cell membrane</location>
        <topology evidence="2">Lipid-anchor</topology>
    </subcellularLocation>
</comment>